<dbReference type="EMBL" id="JTDY01004985">
    <property type="protein sequence ID" value="KOB67505.1"/>
    <property type="molecule type" value="Genomic_DNA"/>
</dbReference>
<organism evidence="3 4">
    <name type="scientific">Operophtera brumata</name>
    <name type="common">Winter moth</name>
    <name type="synonym">Phalaena brumata</name>
    <dbReference type="NCBI Taxonomy" id="104452"/>
    <lineage>
        <taxon>Eukaryota</taxon>
        <taxon>Metazoa</taxon>
        <taxon>Ecdysozoa</taxon>
        <taxon>Arthropoda</taxon>
        <taxon>Hexapoda</taxon>
        <taxon>Insecta</taxon>
        <taxon>Pterygota</taxon>
        <taxon>Neoptera</taxon>
        <taxon>Endopterygota</taxon>
        <taxon>Lepidoptera</taxon>
        <taxon>Glossata</taxon>
        <taxon>Ditrysia</taxon>
        <taxon>Geometroidea</taxon>
        <taxon>Geometridae</taxon>
        <taxon>Larentiinae</taxon>
        <taxon>Operophtera</taxon>
    </lineage>
</organism>
<dbReference type="GO" id="GO:0061630">
    <property type="term" value="F:ubiquitin protein ligase activity"/>
    <property type="evidence" value="ECO:0007669"/>
    <property type="project" value="TreeGrafter"/>
</dbReference>
<dbReference type="GO" id="GO:0000209">
    <property type="term" value="P:protein polyubiquitination"/>
    <property type="evidence" value="ECO:0007669"/>
    <property type="project" value="TreeGrafter"/>
</dbReference>
<reference evidence="3 4" key="1">
    <citation type="journal article" date="2015" name="Genome Biol. Evol.">
        <title>The genome of winter moth (Operophtera brumata) provides a genomic perspective on sexual dimorphism and phenology.</title>
        <authorList>
            <person name="Derks M.F."/>
            <person name="Smit S."/>
            <person name="Salis L."/>
            <person name="Schijlen E."/>
            <person name="Bossers A."/>
            <person name="Mateman C."/>
            <person name="Pijl A.S."/>
            <person name="de Ridder D."/>
            <person name="Groenen M.A."/>
            <person name="Visser M.E."/>
            <person name="Megens H.J."/>
        </authorList>
    </citation>
    <scope>NUCLEOTIDE SEQUENCE [LARGE SCALE GENOMIC DNA]</scope>
    <source>
        <strain evidence="3">WM2013NL</strain>
        <tissue evidence="3">Head and thorax</tissue>
    </source>
</reference>
<proteinExistence type="predicted"/>
<dbReference type="PANTHER" id="PTHR45625">
    <property type="entry name" value="PEPTIDYL-PROLYL CIS-TRANS ISOMERASE-RELATED"/>
    <property type="match status" value="1"/>
</dbReference>
<evidence type="ECO:0000259" key="2">
    <source>
        <dbReference type="PROSITE" id="PS50072"/>
    </source>
</evidence>
<name>A0A0L7KWK8_OPEBR</name>
<keyword evidence="4" id="KW-1185">Reference proteome</keyword>
<dbReference type="PROSITE" id="PS00170">
    <property type="entry name" value="CSA_PPIASE_1"/>
    <property type="match status" value="1"/>
</dbReference>
<dbReference type="Pfam" id="PF00160">
    <property type="entry name" value="Pro_isomerase"/>
    <property type="match status" value="2"/>
</dbReference>
<dbReference type="AlphaFoldDB" id="A0A0L7KWK8"/>
<dbReference type="InterPro" id="IPR029000">
    <property type="entry name" value="Cyclophilin-like_dom_sf"/>
</dbReference>
<dbReference type="InterPro" id="IPR002130">
    <property type="entry name" value="Cyclophilin-type_PPIase_dom"/>
</dbReference>
<evidence type="ECO:0000256" key="1">
    <source>
        <dbReference type="SAM" id="MobiDB-lite"/>
    </source>
</evidence>
<dbReference type="Proteomes" id="UP000037510">
    <property type="component" value="Unassembled WGS sequence"/>
</dbReference>
<dbReference type="GO" id="GO:0071013">
    <property type="term" value="C:catalytic step 2 spliceosome"/>
    <property type="evidence" value="ECO:0007669"/>
    <property type="project" value="TreeGrafter"/>
</dbReference>
<feature type="domain" description="PPIase cyclophilin-type" evidence="2">
    <location>
        <begin position="269"/>
        <end position="390"/>
    </location>
</feature>
<evidence type="ECO:0000313" key="3">
    <source>
        <dbReference type="EMBL" id="KOB67505.1"/>
    </source>
</evidence>
<comment type="caution">
    <text evidence="3">The sequence shown here is derived from an EMBL/GenBank/DDBJ whole genome shotgun (WGS) entry which is preliminary data.</text>
</comment>
<dbReference type="InterPro" id="IPR020892">
    <property type="entry name" value="Cyclophilin-type_PPIase_CS"/>
</dbReference>
<dbReference type="STRING" id="104452.A0A0L7KWK8"/>
<gene>
    <name evidence="3" type="ORF">OBRU01_19712</name>
</gene>
<dbReference type="PRINTS" id="PR00153">
    <property type="entry name" value="CSAPPISMRASE"/>
</dbReference>
<accession>A0A0L7KWK8</accession>
<dbReference type="GO" id="GO:0003755">
    <property type="term" value="F:peptidyl-prolyl cis-trans isomerase activity"/>
    <property type="evidence" value="ECO:0007669"/>
    <property type="project" value="InterPro"/>
</dbReference>
<dbReference type="SUPFAM" id="SSF57850">
    <property type="entry name" value="RING/U-box"/>
    <property type="match status" value="1"/>
</dbReference>
<dbReference type="Gene3D" id="2.40.100.10">
    <property type="entry name" value="Cyclophilin-like"/>
    <property type="match status" value="2"/>
</dbReference>
<dbReference type="GO" id="GO:0006457">
    <property type="term" value="P:protein folding"/>
    <property type="evidence" value="ECO:0007669"/>
    <property type="project" value="InterPro"/>
</dbReference>
<sequence length="463" mass="52514">MGKRQHQKDKMYLTYTEWSTLYGGKRPGSSKEADTSFKRLPFDHCCLSLLPFEDAYCDVDGNIFELQAVLEFLKRFKINPVTGKVKGDYHCPVLFKPFTNNTHIVAIKNTGNVFSYEAVEQLNIKGKNWKDLLNDTPFTKNDIIVLQEPNKLAKFNIASFHHVKNSLKVETEEEIAMKKDPHARLKTVSSETKDILQELEREYKAPEKPDAKKEVADKFNAAHYSTGMVAASFTSTAMVPETVHEAAIICEDEVKYDRVKKKGYVRLLTNYGPLNLELFCDVTPKTCDNFMRHCSNGYYNGTKFHRSIRNFMIQGGDPTGTGLGGESVWKKPFEDEIRPNLHHTGRGLDSKHTIFGKLVGGMDTLTAMEQIEVDNKDRPIHDIVIEAAQVFVDPYAERQEAEGPGARPKKASKQPLKVFRPGVGKYLNLNEHPTEPKPAKNQEVPAKKTKKEGKYNFGTFDSW</sequence>
<dbReference type="InterPro" id="IPR044666">
    <property type="entry name" value="Cyclophilin_A-like"/>
</dbReference>
<dbReference type="SUPFAM" id="SSF50891">
    <property type="entry name" value="Cyclophilin-like"/>
    <property type="match status" value="1"/>
</dbReference>
<dbReference type="PANTHER" id="PTHR45625:SF1">
    <property type="entry name" value="RING-TYPE E3 UBIQUITIN-PROTEIN LIGASE PPIL2"/>
    <property type="match status" value="1"/>
</dbReference>
<dbReference type="PROSITE" id="PS50072">
    <property type="entry name" value="CSA_PPIASE_2"/>
    <property type="match status" value="1"/>
</dbReference>
<protein>
    <submittedName>
        <fullName evidence="3">Cyclophilin</fullName>
    </submittedName>
</protein>
<feature type="region of interest" description="Disordered" evidence="1">
    <location>
        <begin position="398"/>
        <end position="463"/>
    </location>
</feature>
<evidence type="ECO:0000313" key="4">
    <source>
        <dbReference type="Proteomes" id="UP000037510"/>
    </source>
</evidence>